<dbReference type="PANTHER" id="PTHR31223:SF70">
    <property type="entry name" value="LOG FAMILY PROTEIN YJL055W"/>
    <property type="match status" value="1"/>
</dbReference>
<dbReference type="EC" id="3.2.2.n1" evidence="2"/>
<accession>A0ABU2PN40</accession>
<organism evidence="3 4">
    <name type="scientific">Streptomyces edwardsiae</name>
    <dbReference type="NCBI Taxonomy" id="3075527"/>
    <lineage>
        <taxon>Bacteria</taxon>
        <taxon>Bacillati</taxon>
        <taxon>Actinomycetota</taxon>
        <taxon>Actinomycetes</taxon>
        <taxon>Kitasatosporales</taxon>
        <taxon>Streptomycetaceae</taxon>
        <taxon>Streptomyces</taxon>
    </lineage>
</organism>
<dbReference type="NCBIfam" id="TIGR00730">
    <property type="entry name" value="Rossman fold protein, TIGR00730 family"/>
    <property type="match status" value="1"/>
</dbReference>
<evidence type="ECO:0000256" key="1">
    <source>
        <dbReference type="ARBA" id="ARBA00006763"/>
    </source>
</evidence>
<comment type="caution">
    <text evidence="3">The sequence shown here is derived from an EMBL/GenBank/DDBJ whole genome shotgun (WGS) entry which is preliminary data.</text>
</comment>
<dbReference type="InterPro" id="IPR005269">
    <property type="entry name" value="LOG"/>
</dbReference>
<name>A0ABU2PN40_9ACTN</name>
<keyword evidence="2" id="KW-0378">Hydrolase</keyword>
<dbReference type="Pfam" id="PF03641">
    <property type="entry name" value="Lysine_decarbox"/>
    <property type="match status" value="1"/>
</dbReference>
<dbReference type="Proteomes" id="UP001183881">
    <property type="component" value="Unassembled WGS sequence"/>
</dbReference>
<sequence>MAGDREPGTVTGHGGGLAVAVFCGARTGHLPRVIEYAQDVGALLGTRGHRLIYGAGGVGVMGAVARSAQRHGAPVTGVIPRFLRELERDDMAPEQELVVTEDMFERKKVMFDMADAFLALPGGYGTLDEVIEVVSLNYLGRNPRPLVLLGVDDFWTPLLRTLTAVQDRGYTRDSTPAPFEIADDPAAAIAAVEKMSGLYGRQ</sequence>
<gene>
    <name evidence="3" type="ORF">RM705_02495</name>
</gene>
<comment type="similarity">
    <text evidence="1 2">Belongs to the LOG family.</text>
</comment>
<protein>
    <recommendedName>
        <fullName evidence="2">Cytokinin riboside 5'-monophosphate phosphoribohydrolase</fullName>
        <ecNumber evidence="2">3.2.2.n1</ecNumber>
    </recommendedName>
</protein>
<reference evidence="4" key="1">
    <citation type="submission" date="2023-07" db="EMBL/GenBank/DDBJ databases">
        <title>30 novel species of actinomycetes from the DSMZ collection.</title>
        <authorList>
            <person name="Nouioui I."/>
        </authorList>
    </citation>
    <scope>NUCLEOTIDE SEQUENCE [LARGE SCALE GENOMIC DNA]</scope>
    <source>
        <strain evidence="4">DSM 41636</strain>
    </source>
</reference>
<dbReference type="InterPro" id="IPR031100">
    <property type="entry name" value="LOG_fam"/>
</dbReference>
<dbReference type="SUPFAM" id="SSF102405">
    <property type="entry name" value="MCP/YpsA-like"/>
    <property type="match status" value="1"/>
</dbReference>
<keyword evidence="4" id="KW-1185">Reference proteome</keyword>
<evidence type="ECO:0000313" key="4">
    <source>
        <dbReference type="Proteomes" id="UP001183881"/>
    </source>
</evidence>
<dbReference type="RefSeq" id="WP_311641025.1">
    <property type="nucleotide sequence ID" value="NZ_JAVRFA010000002.1"/>
</dbReference>
<dbReference type="Gene3D" id="3.40.50.450">
    <property type="match status" value="1"/>
</dbReference>
<evidence type="ECO:0000256" key="2">
    <source>
        <dbReference type="RuleBase" id="RU363015"/>
    </source>
</evidence>
<keyword evidence="2" id="KW-0203">Cytokinin biosynthesis</keyword>
<proteinExistence type="inferred from homology"/>
<comment type="catalytic activity">
    <reaction evidence="2">
        <text>9-ribosyl-trans-zeatin 5'-phosphate + H2O = trans-zeatin + D-ribose 5-phosphate</text>
        <dbReference type="Rhea" id="RHEA:48564"/>
        <dbReference type="ChEBI" id="CHEBI:15377"/>
        <dbReference type="ChEBI" id="CHEBI:16522"/>
        <dbReference type="ChEBI" id="CHEBI:78346"/>
        <dbReference type="ChEBI" id="CHEBI:87947"/>
        <dbReference type="EC" id="3.2.2.n1"/>
    </reaction>
</comment>
<comment type="catalytic activity">
    <reaction evidence="2">
        <text>N(6)-(dimethylallyl)adenosine 5'-phosphate + H2O = N(6)-dimethylallyladenine + D-ribose 5-phosphate</text>
        <dbReference type="Rhea" id="RHEA:48560"/>
        <dbReference type="ChEBI" id="CHEBI:15377"/>
        <dbReference type="ChEBI" id="CHEBI:17660"/>
        <dbReference type="ChEBI" id="CHEBI:57526"/>
        <dbReference type="ChEBI" id="CHEBI:78346"/>
        <dbReference type="EC" id="3.2.2.n1"/>
    </reaction>
</comment>
<dbReference type="PANTHER" id="PTHR31223">
    <property type="entry name" value="LOG FAMILY PROTEIN YJL055W"/>
    <property type="match status" value="1"/>
</dbReference>
<dbReference type="EMBL" id="JAVRFA010000002">
    <property type="protein sequence ID" value="MDT0393582.1"/>
    <property type="molecule type" value="Genomic_DNA"/>
</dbReference>
<evidence type="ECO:0000313" key="3">
    <source>
        <dbReference type="EMBL" id="MDT0393582.1"/>
    </source>
</evidence>